<comment type="catalytic activity">
    <reaction evidence="8">
        <text>L-tyrosyl-[protein] + ATP = O-phospho-L-tyrosyl-[protein] + ADP + H(+)</text>
        <dbReference type="Rhea" id="RHEA:10596"/>
        <dbReference type="Rhea" id="RHEA-COMP:10136"/>
        <dbReference type="Rhea" id="RHEA-COMP:20101"/>
        <dbReference type="ChEBI" id="CHEBI:15378"/>
        <dbReference type="ChEBI" id="CHEBI:30616"/>
        <dbReference type="ChEBI" id="CHEBI:46858"/>
        <dbReference type="ChEBI" id="CHEBI:61978"/>
        <dbReference type="ChEBI" id="CHEBI:456216"/>
        <dbReference type="EC" id="2.7.10.2"/>
    </reaction>
</comment>
<dbReference type="EC" id="2.7.10.2" evidence="2"/>
<comment type="similarity">
    <text evidence="1">Belongs to the CpsD/CapB family.</text>
</comment>
<evidence type="ECO:0000256" key="6">
    <source>
        <dbReference type="ARBA" id="ARBA00022840"/>
    </source>
</evidence>
<dbReference type="OrthoDB" id="9794577at2"/>
<comment type="caution">
    <text evidence="11">The sequence shown here is derived from an EMBL/GenBank/DDBJ whole genome shotgun (WGS) entry which is preliminary data.</text>
</comment>
<dbReference type="GO" id="GO:0004715">
    <property type="term" value="F:non-membrane spanning protein tyrosine kinase activity"/>
    <property type="evidence" value="ECO:0007669"/>
    <property type="project" value="UniProtKB-EC"/>
</dbReference>
<keyword evidence="7" id="KW-0829">Tyrosine-protein kinase</keyword>
<keyword evidence="3" id="KW-0808">Transferase</keyword>
<dbReference type="GO" id="GO:0005886">
    <property type="term" value="C:plasma membrane"/>
    <property type="evidence" value="ECO:0007669"/>
    <property type="project" value="TreeGrafter"/>
</dbReference>
<keyword evidence="12" id="KW-1185">Reference proteome</keyword>
<feature type="domain" description="AAA" evidence="10">
    <location>
        <begin position="45"/>
        <end position="205"/>
    </location>
</feature>
<dbReference type="STRING" id="1305675.BFG57_02355"/>
<dbReference type="Gene3D" id="3.40.50.300">
    <property type="entry name" value="P-loop containing nucleotide triphosphate hydrolases"/>
    <property type="match status" value="1"/>
</dbReference>
<evidence type="ECO:0000256" key="3">
    <source>
        <dbReference type="ARBA" id="ARBA00022679"/>
    </source>
</evidence>
<evidence type="ECO:0000256" key="8">
    <source>
        <dbReference type="ARBA" id="ARBA00051245"/>
    </source>
</evidence>
<dbReference type="InterPro" id="IPR025669">
    <property type="entry name" value="AAA_dom"/>
</dbReference>
<reference evidence="11 12" key="1">
    <citation type="submission" date="2016-08" db="EMBL/GenBank/DDBJ databases">
        <title>Genome of Bacillus solimangrovi GH2-4.</title>
        <authorList>
            <person name="Lim S."/>
            <person name="Kim B.-C."/>
        </authorList>
    </citation>
    <scope>NUCLEOTIDE SEQUENCE [LARGE SCALE GENOMIC DNA]</scope>
    <source>
        <strain evidence="11 12">GH2-4</strain>
    </source>
</reference>
<dbReference type="FunFam" id="3.40.50.300:FF:000527">
    <property type="entry name" value="Tyrosine-protein kinase etk"/>
    <property type="match status" value="1"/>
</dbReference>
<dbReference type="CDD" id="cd05387">
    <property type="entry name" value="BY-kinase"/>
    <property type="match status" value="1"/>
</dbReference>
<evidence type="ECO:0000259" key="10">
    <source>
        <dbReference type="Pfam" id="PF13614"/>
    </source>
</evidence>
<dbReference type="InterPro" id="IPR027417">
    <property type="entry name" value="P-loop_NTPase"/>
</dbReference>
<dbReference type="GO" id="GO:0042802">
    <property type="term" value="F:identical protein binding"/>
    <property type="evidence" value="ECO:0007669"/>
    <property type="project" value="UniProtKB-ARBA"/>
</dbReference>
<protein>
    <recommendedName>
        <fullName evidence="2">non-specific protein-tyrosine kinase</fullName>
        <ecNumber evidence="2">2.7.10.2</ecNumber>
    </recommendedName>
</protein>
<name>A0A1E5LDH3_9BACI</name>
<dbReference type="Pfam" id="PF13614">
    <property type="entry name" value="AAA_31"/>
    <property type="match status" value="1"/>
</dbReference>
<dbReference type="NCBIfam" id="TIGR01007">
    <property type="entry name" value="eps_fam"/>
    <property type="match status" value="1"/>
</dbReference>
<evidence type="ECO:0000256" key="7">
    <source>
        <dbReference type="ARBA" id="ARBA00023137"/>
    </source>
</evidence>
<dbReference type="InterPro" id="IPR005702">
    <property type="entry name" value="Wzc-like_C"/>
</dbReference>
<organism evidence="11 12">
    <name type="scientific">Bacillus solimangrovi</name>
    <dbReference type="NCBI Taxonomy" id="1305675"/>
    <lineage>
        <taxon>Bacteria</taxon>
        <taxon>Bacillati</taxon>
        <taxon>Bacillota</taxon>
        <taxon>Bacilli</taxon>
        <taxon>Bacillales</taxon>
        <taxon>Bacillaceae</taxon>
        <taxon>Bacillus</taxon>
    </lineage>
</organism>
<evidence type="ECO:0000256" key="9">
    <source>
        <dbReference type="SAM" id="MobiDB-lite"/>
    </source>
</evidence>
<dbReference type="RefSeq" id="WP_069717676.1">
    <property type="nucleotide sequence ID" value="NZ_MJEH01000033.1"/>
</dbReference>
<sequence>MARKKNNLSSGRNLITQTDPKSPISEQYRTIRTNIQFASIDKQIKTIVVTSSNPGEGKSTTIANLAVTFAQQGKKVLLIDTDMRKSTVHYTFRLENTTGLTNVLTKQVKLLEAIKSINESNMDVLTSGPVPPNPAELLGSQSMKDLLDEAREHYDIILFDSPPLLAVTDAQILSNQCDGVILVVHSGKTAKEDAQKAKELLQTAQAKILGAVINQKKLKASNYYYYYGNN</sequence>
<dbReference type="GO" id="GO:0005524">
    <property type="term" value="F:ATP binding"/>
    <property type="evidence" value="ECO:0007669"/>
    <property type="project" value="UniProtKB-KW"/>
</dbReference>
<feature type="region of interest" description="Disordered" evidence="9">
    <location>
        <begin position="1"/>
        <end position="23"/>
    </location>
</feature>
<evidence type="ECO:0000313" key="12">
    <source>
        <dbReference type="Proteomes" id="UP000095209"/>
    </source>
</evidence>
<gene>
    <name evidence="11" type="ORF">BFG57_02355</name>
</gene>
<feature type="compositionally biased region" description="Polar residues" evidence="9">
    <location>
        <begin position="7"/>
        <end position="23"/>
    </location>
</feature>
<keyword evidence="6" id="KW-0067">ATP-binding</keyword>
<evidence type="ECO:0000256" key="2">
    <source>
        <dbReference type="ARBA" id="ARBA00011903"/>
    </source>
</evidence>
<keyword evidence="4" id="KW-0547">Nucleotide-binding</keyword>
<dbReference type="AlphaFoldDB" id="A0A1E5LDH3"/>
<dbReference type="Proteomes" id="UP000095209">
    <property type="component" value="Unassembled WGS sequence"/>
</dbReference>
<dbReference type="PANTHER" id="PTHR32309:SF13">
    <property type="entry name" value="FERRIC ENTEROBACTIN TRANSPORT PROTEIN FEPE"/>
    <property type="match status" value="1"/>
</dbReference>
<dbReference type="InterPro" id="IPR050445">
    <property type="entry name" value="Bact_polysacc_biosynth/exp"/>
</dbReference>
<evidence type="ECO:0000256" key="5">
    <source>
        <dbReference type="ARBA" id="ARBA00022777"/>
    </source>
</evidence>
<proteinExistence type="inferred from homology"/>
<accession>A0A1E5LDH3</accession>
<keyword evidence="5" id="KW-0418">Kinase</keyword>
<evidence type="ECO:0000256" key="4">
    <source>
        <dbReference type="ARBA" id="ARBA00022741"/>
    </source>
</evidence>
<dbReference type="PANTHER" id="PTHR32309">
    <property type="entry name" value="TYROSINE-PROTEIN KINASE"/>
    <property type="match status" value="1"/>
</dbReference>
<evidence type="ECO:0000256" key="1">
    <source>
        <dbReference type="ARBA" id="ARBA00007316"/>
    </source>
</evidence>
<dbReference type="SUPFAM" id="SSF52540">
    <property type="entry name" value="P-loop containing nucleoside triphosphate hydrolases"/>
    <property type="match status" value="1"/>
</dbReference>
<evidence type="ECO:0000313" key="11">
    <source>
        <dbReference type="EMBL" id="OEH92135.1"/>
    </source>
</evidence>
<dbReference type="EMBL" id="MJEH01000033">
    <property type="protein sequence ID" value="OEH92135.1"/>
    <property type="molecule type" value="Genomic_DNA"/>
</dbReference>